<evidence type="ECO:0000256" key="1">
    <source>
        <dbReference type="SAM" id="SignalP"/>
    </source>
</evidence>
<evidence type="ECO:0000313" key="3">
    <source>
        <dbReference type="Proteomes" id="UP000708805"/>
    </source>
</evidence>
<dbReference type="RefSeq" id="WP_214038299.1">
    <property type="nucleotide sequence ID" value="NZ_JAGJWT010000011.1"/>
</dbReference>
<name>A0A9X1CU87_NEIEL</name>
<dbReference type="Pfam" id="PF20341">
    <property type="entry name" value="DUF6636"/>
    <property type="match status" value="1"/>
</dbReference>
<organism evidence="2 3">
    <name type="scientific">Neisseria elongata subsp. nitroreducens</name>
    <dbReference type="NCBI Taxonomy" id="90367"/>
    <lineage>
        <taxon>Bacteria</taxon>
        <taxon>Pseudomonadati</taxon>
        <taxon>Pseudomonadota</taxon>
        <taxon>Betaproteobacteria</taxon>
        <taxon>Neisseriales</taxon>
        <taxon>Neisseriaceae</taxon>
        <taxon>Neisseria</taxon>
    </lineage>
</organism>
<dbReference type="EMBL" id="JAGJWT010000011">
    <property type="protein sequence ID" value="MBS9341282.1"/>
    <property type="molecule type" value="Genomic_DNA"/>
</dbReference>
<gene>
    <name evidence="2" type="ORF">J8641_10825</name>
</gene>
<comment type="caution">
    <text evidence="2">The sequence shown here is derived from an EMBL/GenBank/DDBJ whole genome shotgun (WGS) entry which is preliminary data.</text>
</comment>
<evidence type="ECO:0000313" key="2">
    <source>
        <dbReference type="EMBL" id="MBS9341282.1"/>
    </source>
</evidence>
<dbReference type="Proteomes" id="UP000708805">
    <property type="component" value="Unassembled WGS sequence"/>
</dbReference>
<feature type="signal peptide" evidence="1">
    <location>
        <begin position="1"/>
        <end position="22"/>
    </location>
</feature>
<protein>
    <recommendedName>
        <fullName evidence="4">Secreted protein</fullName>
    </recommendedName>
</protein>
<accession>A0A9X1CU87</accession>
<evidence type="ECO:0008006" key="4">
    <source>
        <dbReference type="Google" id="ProtNLM"/>
    </source>
</evidence>
<proteinExistence type="predicted"/>
<sequence length="161" mass="17732">MNMTPRTLAALLLACTALAAHADNRAYHNTSLGHLEFTSPSKNIRCQGDIPADPHSGYEGYNGITCSVYRNNDTIPKLPHPKDCPLDSLTVFTMHSTGKSAREAQCSGDPYYNFDTPVKALPYGETLRGNGWQCSSSTNGIHCENKSGHGFELNQRRQRLF</sequence>
<dbReference type="InterPro" id="IPR046576">
    <property type="entry name" value="DUF6636"/>
</dbReference>
<feature type="chain" id="PRO_5040975254" description="Secreted protein" evidence="1">
    <location>
        <begin position="23"/>
        <end position="161"/>
    </location>
</feature>
<keyword evidence="1" id="KW-0732">Signal</keyword>
<reference evidence="2" key="1">
    <citation type="submission" date="2021-04" db="EMBL/GenBank/DDBJ databases">
        <title>Genomic characterization of endocarditis-associated Neisseria elongata subsp. nitroreducens.</title>
        <authorList>
            <person name="Schorner M."/>
            <person name="Passarelli-Araujo H."/>
            <person name="Scheffer M."/>
            <person name="Barazzetti F."/>
            <person name="Martins J."/>
            <person name="Machado H."/>
            <person name="Palmeiro J."/>
            <person name="Bazzo M."/>
        </authorList>
    </citation>
    <scope>NUCLEOTIDE SEQUENCE</scope>
    <source>
        <strain evidence="2">Nel_M001</strain>
    </source>
</reference>
<dbReference type="AlphaFoldDB" id="A0A9X1CU87"/>